<dbReference type="EMBL" id="UINC01004417">
    <property type="protein sequence ID" value="SVA14164.1"/>
    <property type="molecule type" value="Genomic_DNA"/>
</dbReference>
<proteinExistence type="predicted"/>
<organism evidence="1">
    <name type="scientific">marine metagenome</name>
    <dbReference type="NCBI Taxonomy" id="408172"/>
    <lineage>
        <taxon>unclassified sequences</taxon>
        <taxon>metagenomes</taxon>
        <taxon>ecological metagenomes</taxon>
    </lineage>
</organism>
<accession>A0A381TEJ4</accession>
<dbReference type="AlphaFoldDB" id="A0A381TEJ4"/>
<reference evidence="1" key="1">
    <citation type="submission" date="2018-05" db="EMBL/GenBank/DDBJ databases">
        <authorList>
            <person name="Lanie J.A."/>
            <person name="Ng W.-L."/>
            <person name="Kazmierczak K.M."/>
            <person name="Andrzejewski T.M."/>
            <person name="Davidsen T.M."/>
            <person name="Wayne K.J."/>
            <person name="Tettelin H."/>
            <person name="Glass J.I."/>
            <person name="Rusch D."/>
            <person name="Podicherti R."/>
            <person name="Tsui H.-C.T."/>
            <person name="Winkler M.E."/>
        </authorList>
    </citation>
    <scope>NUCLEOTIDE SEQUENCE</scope>
</reference>
<evidence type="ECO:0000313" key="1">
    <source>
        <dbReference type="EMBL" id="SVA14164.1"/>
    </source>
</evidence>
<protein>
    <submittedName>
        <fullName evidence="1">Uncharacterized protein</fullName>
    </submittedName>
</protein>
<gene>
    <name evidence="1" type="ORF">METZ01_LOCUS67018</name>
</gene>
<sequence length="103" mass="11280">MGVMFNHHFPDQNPYHSHFANGLKHAHVVSGVHTHGRASDSTSSNVAFLVKNVGMSTLGAHIDLIYSEIYIPSPPFALIKSSILTIDIHDEKNITVETPPPIL</sequence>
<name>A0A381TEJ4_9ZZZZ</name>